<sequence>MRLYSNHFKLVEASEKSPAMEAGVARSERPCDLARGTRDKAQGQSAFEVAHLAAGGKVFCLTLGGTREEKINGGK</sequence>
<accession>A0ABN6F464</accession>
<keyword evidence="2" id="KW-1185">Reference proteome</keyword>
<evidence type="ECO:0000313" key="1">
    <source>
        <dbReference type="EMBL" id="BCS97223.1"/>
    </source>
</evidence>
<evidence type="ECO:0000313" key="2">
    <source>
        <dbReference type="Proteomes" id="UP001320148"/>
    </source>
</evidence>
<gene>
    <name evidence="1" type="ORF">DSLASN_28550</name>
</gene>
<protein>
    <submittedName>
        <fullName evidence="1">Uncharacterized protein</fullName>
    </submittedName>
</protein>
<organism evidence="1 2">
    <name type="scientific">Desulfoluna limicola</name>
    <dbReference type="NCBI Taxonomy" id="2810562"/>
    <lineage>
        <taxon>Bacteria</taxon>
        <taxon>Pseudomonadati</taxon>
        <taxon>Thermodesulfobacteriota</taxon>
        <taxon>Desulfobacteria</taxon>
        <taxon>Desulfobacterales</taxon>
        <taxon>Desulfolunaceae</taxon>
        <taxon>Desulfoluna</taxon>
    </lineage>
</organism>
<dbReference type="Proteomes" id="UP001320148">
    <property type="component" value="Chromosome"/>
</dbReference>
<dbReference type="EMBL" id="AP024488">
    <property type="protein sequence ID" value="BCS97223.1"/>
    <property type="molecule type" value="Genomic_DNA"/>
</dbReference>
<name>A0ABN6F464_9BACT</name>
<reference evidence="1 2" key="1">
    <citation type="submission" date="2021-02" db="EMBL/GenBank/DDBJ databases">
        <title>Complete genome of Desulfoluna sp. strain ASN36.</title>
        <authorList>
            <person name="Takahashi A."/>
            <person name="Kojima H."/>
            <person name="Fukui M."/>
        </authorList>
    </citation>
    <scope>NUCLEOTIDE SEQUENCE [LARGE SCALE GENOMIC DNA]</scope>
    <source>
        <strain evidence="1 2">ASN36</strain>
    </source>
</reference>
<proteinExistence type="predicted"/>